<dbReference type="NCBIfam" id="NF004231">
    <property type="entry name" value="PRK05679.1"/>
    <property type="match status" value="1"/>
</dbReference>
<feature type="binding site" evidence="5 6">
    <location>
        <begin position="191"/>
        <end position="193"/>
    </location>
    <ligand>
        <name>substrate</name>
    </ligand>
</feature>
<feature type="binding site" evidence="5 7">
    <location>
        <begin position="140"/>
        <end position="141"/>
    </location>
    <ligand>
        <name>FMN</name>
        <dbReference type="ChEBI" id="CHEBI:58210"/>
    </ligand>
</feature>
<evidence type="ECO:0000256" key="3">
    <source>
        <dbReference type="ARBA" id="ARBA00022643"/>
    </source>
</evidence>
<dbReference type="PROSITE" id="PS01064">
    <property type="entry name" value="PYRIDOX_OXIDASE"/>
    <property type="match status" value="1"/>
</dbReference>
<feature type="binding site" evidence="5 7">
    <location>
        <position position="83"/>
    </location>
    <ligand>
        <name>FMN</name>
        <dbReference type="ChEBI" id="CHEBI:58210"/>
    </ligand>
</feature>
<feature type="binding site" evidence="5 7">
    <location>
        <position position="82"/>
    </location>
    <ligand>
        <name>FMN</name>
        <dbReference type="ChEBI" id="CHEBI:58210"/>
    </ligand>
</feature>
<accession>A0A1T4VW56</accession>
<dbReference type="SUPFAM" id="SSF50475">
    <property type="entry name" value="FMN-binding split barrel"/>
    <property type="match status" value="1"/>
</dbReference>
<feature type="binding site" evidence="5 7">
    <location>
        <position position="195"/>
    </location>
    <ligand>
        <name>FMN</name>
        <dbReference type="ChEBI" id="CHEBI:58210"/>
    </ligand>
</feature>
<gene>
    <name evidence="5" type="primary">pdxH</name>
    <name evidence="10" type="ORF">SAMN02745213_02166</name>
</gene>
<evidence type="ECO:0000256" key="2">
    <source>
        <dbReference type="ARBA" id="ARBA00022630"/>
    </source>
</evidence>
<dbReference type="Proteomes" id="UP000242432">
    <property type="component" value="Unassembled WGS sequence"/>
</dbReference>
<evidence type="ECO:0000256" key="4">
    <source>
        <dbReference type="ARBA" id="ARBA00023002"/>
    </source>
</evidence>
<evidence type="ECO:0000256" key="1">
    <source>
        <dbReference type="ARBA" id="ARBA00007301"/>
    </source>
</evidence>
<evidence type="ECO:0000256" key="6">
    <source>
        <dbReference type="PIRSR" id="PIRSR000190-1"/>
    </source>
</evidence>
<keyword evidence="11" id="KW-1185">Reference proteome</keyword>
<feature type="binding site" evidence="5 7">
    <location>
        <begin position="61"/>
        <end position="66"/>
    </location>
    <ligand>
        <name>FMN</name>
        <dbReference type="ChEBI" id="CHEBI:58210"/>
    </ligand>
</feature>
<feature type="domain" description="Pyridoxamine 5'-phosphate oxidase N-terminal" evidence="8">
    <location>
        <begin position="33"/>
        <end position="158"/>
    </location>
</feature>
<organism evidence="10 11">
    <name type="scientific">Succinivibrio dextrinosolvens DSM 3072</name>
    <dbReference type="NCBI Taxonomy" id="1123324"/>
    <lineage>
        <taxon>Bacteria</taxon>
        <taxon>Pseudomonadati</taxon>
        <taxon>Pseudomonadota</taxon>
        <taxon>Gammaproteobacteria</taxon>
        <taxon>Aeromonadales</taxon>
        <taxon>Succinivibrionaceae</taxon>
        <taxon>Succinivibrio</taxon>
    </lineage>
</organism>
<feature type="binding site" evidence="6">
    <location>
        <begin position="8"/>
        <end position="11"/>
    </location>
    <ligand>
        <name>substrate</name>
    </ligand>
</feature>
<dbReference type="HAMAP" id="MF_01629">
    <property type="entry name" value="PdxH"/>
    <property type="match status" value="1"/>
</dbReference>
<comment type="function">
    <text evidence="5">Catalyzes the oxidation of either pyridoxine 5'-phosphate (PNP) or pyridoxamine 5'-phosphate (PMP) into pyridoxal 5'-phosphate (PLP).</text>
</comment>
<keyword evidence="4 5" id="KW-0560">Oxidoreductase</keyword>
<name>A0A1T4VW56_9GAMM</name>
<evidence type="ECO:0000313" key="11">
    <source>
        <dbReference type="Proteomes" id="UP000242432"/>
    </source>
</evidence>
<proteinExistence type="inferred from homology"/>
<feature type="domain" description="Pyridoxine 5'-phosphate oxidase dimerisation C-terminal" evidence="9">
    <location>
        <begin position="172"/>
        <end position="213"/>
    </location>
</feature>
<feature type="binding site" evidence="5 7">
    <location>
        <begin position="76"/>
        <end position="77"/>
    </location>
    <ligand>
        <name>FMN</name>
        <dbReference type="ChEBI" id="CHEBI:58210"/>
    </ligand>
</feature>
<feature type="binding site" evidence="5 7">
    <location>
        <position position="105"/>
    </location>
    <ligand>
        <name>FMN</name>
        <dbReference type="ChEBI" id="CHEBI:58210"/>
    </ligand>
</feature>
<dbReference type="AlphaFoldDB" id="A0A1T4VW56"/>
<dbReference type="InterPro" id="IPR011576">
    <property type="entry name" value="Pyridox_Oxase_N"/>
</dbReference>
<feature type="binding site" evidence="5 6">
    <location>
        <position position="127"/>
    </location>
    <ligand>
        <name>substrate</name>
    </ligand>
</feature>
<keyword evidence="3 5" id="KW-0288">FMN</keyword>
<dbReference type="Pfam" id="PF10590">
    <property type="entry name" value="PNP_phzG_C"/>
    <property type="match status" value="1"/>
</dbReference>
<dbReference type="InterPro" id="IPR019576">
    <property type="entry name" value="Pyridoxamine_oxidase_dimer_C"/>
</dbReference>
<dbReference type="PANTHER" id="PTHR10851:SF0">
    <property type="entry name" value="PYRIDOXINE-5'-PHOSPHATE OXIDASE"/>
    <property type="match status" value="1"/>
</dbReference>
<dbReference type="NCBIfam" id="TIGR00558">
    <property type="entry name" value="pdxH"/>
    <property type="match status" value="1"/>
</dbReference>
<dbReference type="GO" id="GO:0004733">
    <property type="term" value="F:pyridoxamine phosphate oxidase activity"/>
    <property type="evidence" value="ECO:0007669"/>
    <property type="project" value="UniProtKB-UniRule"/>
</dbReference>
<comment type="similarity">
    <text evidence="1 5">Belongs to the pyridoxamine 5'-phosphate oxidase family.</text>
</comment>
<comment type="pathway">
    <text evidence="5">Cofactor metabolism; pyridoxal 5'-phosphate salvage; pyridoxal 5'-phosphate from pyridoxine 5'-phosphate: step 1/1.</text>
</comment>
<dbReference type="InterPro" id="IPR000659">
    <property type="entry name" value="Pyridox_Oxase"/>
</dbReference>
<evidence type="ECO:0000259" key="9">
    <source>
        <dbReference type="Pfam" id="PF10590"/>
    </source>
</evidence>
<dbReference type="Pfam" id="PF01243">
    <property type="entry name" value="PNPOx_N"/>
    <property type="match status" value="1"/>
</dbReference>
<dbReference type="InterPro" id="IPR019740">
    <property type="entry name" value="Pyridox_Oxase_CS"/>
</dbReference>
<comment type="subunit">
    <text evidence="5">Homodimer.</text>
</comment>
<dbReference type="PIRSF" id="PIRSF000190">
    <property type="entry name" value="Pyd_amn-ph_oxd"/>
    <property type="match status" value="1"/>
</dbReference>
<feature type="binding site" evidence="5 6">
    <location>
        <position position="123"/>
    </location>
    <ligand>
        <name>substrate</name>
    </ligand>
</feature>
<sequence>MIDVADLRRSYTQGGLEESDLTEHPIDLFEKWLKQAIDSQIYDPNGVVVSTVDENNQPYSRMVLLKDYDRENLIFYTNLGSRKAQHIKNNPKVCLLFPWYMLERQVMFIGEAVRQSTVQDLKYFHSRPRGSQIGAWASNQSHLISARGILESKFLEMKEKFKNGEIPLPSFWGGYKVKFNKVEFWQGRENRLHDRFIYELKDNVWQKPVRLAP</sequence>
<evidence type="ECO:0000313" key="10">
    <source>
        <dbReference type="EMBL" id="SKA69139.1"/>
    </source>
</evidence>
<evidence type="ECO:0000256" key="5">
    <source>
        <dbReference type="HAMAP-Rule" id="MF_01629"/>
    </source>
</evidence>
<comment type="catalytic activity">
    <reaction evidence="5">
        <text>pyridoxamine 5'-phosphate + O2 + H2O = pyridoxal 5'-phosphate + H2O2 + NH4(+)</text>
        <dbReference type="Rhea" id="RHEA:15817"/>
        <dbReference type="ChEBI" id="CHEBI:15377"/>
        <dbReference type="ChEBI" id="CHEBI:15379"/>
        <dbReference type="ChEBI" id="CHEBI:16240"/>
        <dbReference type="ChEBI" id="CHEBI:28938"/>
        <dbReference type="ChEBI" id="CHEBI:58451"/>
        <dbReference type="ChEBI" id="CHEBI:597326"/>
        <dbReference type="EC" id="1.4.3.5"/>
    </reaction>
</comment>
<dbReference type="Gene3D" id="2.30.110.10">
    <property type="entry name" value="Electron Transport, Fmn-binding Protein, Chain A"/>
    <property type="match status" value="1"/>
</dbReference>
<keyword evidence="2 5" id="KW-0285">Flavoprotein</keyword>
<dbReference type="GO" id="GO:0008615">
    <property type="term" value="P:pyridoxine biosynthetic process"/>
    <property type="evidence" value="ECO:0007669"/>
    <property type="project" value="UniProtKB-UniRule"/>
</dbReference>
<evidence type="ECO:0000256" key="7">
    <source>
        <dbReference type="PIRSR" id="PIRSR000190-2"/>
    </source>
</evidence>
<dbReference type="PANTHER" id="PTHR10851">
    <property type="entry name" value="PYRIDOXINE-5-PHOSPHATE OXIDASE"/>
    <property type="match status" value="1"/>
</dbReference>
<protein>
    <recommendedName>
        <fullName evidence="5">Pyridoxine/pyridoxamine 5'-phosphate oxidase</fullName>
        <ecNumber evidence="5">1.4.3.5</ecNumber>
    </recommendedName>
    <alternativeName>
        <fullName evidence="5">PNP/PMP oxidase</fullName>
        <shortName evidence="5">PNPOx</shortName>
    </alternativeName>
    <alternativeName>
        <fullName evidence="5">Pyridoxal 5'-phosphate synthase</fullName>
    </alternativeName>
</protein>
<dbReference type="EC" id="1.4.3.5" evidence="5"/>
<feature type="binding site" evidence="5 6">
    <location>
        <position position="131"/>
    </location>
    <ligand>
        <name>substrate</name>
    </ligand>
</feature>
<dbReference type="InterPro" id="IPR012349">
    <property type="entry name" value="Split_barrel_FMN-bd"/>
</dbReference>
<dbReference type="RefSeq" id="WP_078929472.1">
    <property type="nucleotide sequence ID" value="NZ_FUXX01000055.1"/>
</dbReference>
<comment type="pathway">
    <text evidence="5">Cofactor metabolism; pyridoxal 5'-phosphate salvage; pyridoxal 5'-phosphate from pyridoxamine 5'-phosphate: step 1/1.</text>
</comment>
<reference evidence="11" key="1">
    <citation type="submission" date="2017-02" db="EMBL/GenBank/DDBJ databases">
        <authorList>
            <person name="Varghese N."/>
            <person name="Submissions S."/>
        </authorList>
    </citation>
    <scope>NUCLEOTIDE SEQUENCE [LARGE SCALE GENOMIC DNA]</scope>
    <source>
        <strain evidence="11">DSM 3072</strain>
    </source>
</reference>
<evidence type="ECO:0000259" key="8">
    <source>
        <dbReference type="Pfam" id="PF01243"/>
    </source>
</evidence>
<comment type="cofactor">
    <cofactor evidence="5 7">
        <name>FMN</name>
        <dbReference type="ChEBI" id="CHEBI:58210"/>
    </cofactor>
    <text evidence="5 7">Binds 1 FMN per subunit.</text>
</comment>
<comment type="catalytic activity">
    <reaction evidence="5">
        <text>pyridoxine 5'-phosphate + O2 = pyridoxal 5'-phosphate + H2O2</text>
        <dbReference type="Rhea" id="RHEA:15149"/>
        <dbReference type="ChEBI" id="CHEBI:15379"/>
        <dbReference type="ChEBI" id="CHEBI:16240"/>
        <dbReference type="ChEBI" id="CHEBI:58589"/>
        <dbReference type="ChEBI" id="CHEBI:597326"/>
        <dbReference type="EC" id="1.4.3.5"/>
    </reaction>
</comment>
<dbReference type="STRING" id="83771.SAMN02910357_01689"/>
<dbReference type="EMBL" id="FUXX01000055">
    <property type="protein sequence ID" value="SKA69139.1"/>
    <property type="molecule type" value="Genomic_DNA"/>
</dbReference>
<dbReference type="UniPathway" id="UPA01068">
    <property type="reaction ID" value="UER00304"/>
</dbReference>
<feature type="binding site" evidence="5 6">
    <location>
        <position position="66"/>
    </location>
    <ligand>
        <name>substrate</name>
    </ligand>
</feature>
<dbReference type="GO" id="GO:0010181">
    <property type="term" value="F:FMN binding"/>
    <property type="evidence" value="ECO:0007669"/>
    <property type="project" value="UniProtKB-UniRule"/>
</dbReference>
<keyword evidence="5" id="KW-0664">Pyridoxine biosynthesis</keyword>
<feature type="binding site" evidence="5 7">
    <location>
        <position position="185"/>
    </location>
    <ligand>
        <name>FMN</name>
        <dbReference type="ChEBI" id="CHEBI:58210"/>
    </ligand>
</feature>